<reference evidence="2" key="1">
    <citation type="submission" date="2020-02" db="EMBL/GenBank/DDBJ databases">
        <authorList>
            <person name="Meier V. D."/>
        </authorList>
    </citation>
    <scope>NUCLEOTIDE SEQUENCE</scope>
    <source>
        <strain evidence="2">AVDCRST_MAG59</strain>
    </source>
</reference>
<protein>
    <submittedName>
        <fullName evidence="2">Uncharacterized protein</fullName>
    </submittedName>
</protein>
<organism evidence="2">
    <name type="scientific">uncultured Thermomicrobiales bacterium</name>
    <dbReference type="NCBI Taxonomy" id="1645740"/>
    <lineage>
        <taxon>Bacteria</taxon>
        <taxon>Pseudomonadati</taxon>
        <taxon>Thermomicrobiota</taxon>
        <taxon>Thermomicrobia</taxon>
        <taxon>Thermomicrobiales</taxon>
        <taxon>environmental samples</taxon>
    </lineage>
</organism>
<evidence type="ECO:0000313" key="2">
    <source>
        <dbReference type="EMBL" id="CAA9575432.1"/>
    </source>
</evidence>
<name>A0A6J4VCG7_9BACT</name>
<feature type="non-terminal residue" evidence="2">
    <location>
        <position position="1"/>
    </location>
</feature>
<dbReference type="EMBL" id="CADCWF010000296">
    <property type="protein sequence ID" value="CAA9575432.1"/>
    <property type="molecule type" value="Genomic_DNA"/>
</dbReference>
<gene>
    <name evidence="2" type="ORF">AVDCRST_MAG59-4068</name>
</gene>
<feature type="non-terminal residue" evidence="2">
    <location>
        <position position="76"/>
    </location>
</feature>
<evidence type="ECO:0000256" key="1">
    <source>
        <dbReference type="SAM" id="MobiDB-lite"/>
    </source>
</evidence>
<sequence length="76" mass="8078">GRLRPHRPRAVRARLRRLRKGNPPPGPSRQPGGDEGRRERAPHRGRPGAVRGGDARREGGPEPPAICAVPAGSSAV</sequence>
<dbReference type="AlphaFoldDB" id="A0A6J4VCG7"/>
<feature type="region of interest" description="Disordered" evidence="1">
    <location>
        <begin position="1"/>
        <end position="76"/>
    </location>
</feature>
<feature type="compositionally biased region" description="Basic residues" evidence="1">
    <location>
        <begin position="1"/>
        <end position="20"/>
    </location>
</feature>
<proteinExistence type="predicted"/>
<accession>A0A6J4VCG7</accession>